<dbReference type="OrthoDB" id="7620277at2"/>
<dbReference type="Proteomes" id="UP000024547">
    <property type="component" value="Unassembled WGS sequence"/>
</dbReference>
<evidence type="ECO:0000313" key="3">
    <source>
        <dbReference type="Proteomes" id="UP000024547"/>
    </source>
</evidence>
<evidence type="ECO:0000256" key="1">
    <source>
        <dbReference type="SAM" id="SignalP"/>
    </source>
</evidence>
<proteinExistence type="predicted"/>
<evidence type="ECO:0008006" key="4">
    <source>
        <dbReference type="Google" id="ProtNLM"/>
    </source>
</evidence>
<reference evidence="2 3" key="1">
    <citation type="journal article" date="2014" name="Antonie Van Leeuwenhoek">
        <title>Hyphomonas beringensis sp. nov. and Hyphomonas chukchiensis sp. nov., isolated from surface seawater of the Bering Sea and Chukchi Sea.</title>
        <authorList>
            <person name="Li C."/>
            <person name="Lai Q."/>
            <person name="Li G."/>
            <person name="Dong C."/>
            <person name="Wang J."/>
            <person name="Liao Y."/>
            <person name="Shao Z."/>
        </authorList>
    </citation>
    <scope>NUCLEOTIDE SEQUENCE [LARGE SCALE GENOMIC DNA]</scope>
    <source>
        <strain evidence="2 3">22II1-22F38</strain>
    </source>
</reference>
<feature type="chain" id="PRO_5001576927" description="UrcA family protein" evidence="1">
    <location>
        <begin position="22"/>
        <end position="117"/>
    </location>
</feature>
<dbReference type="AlphaFoldDB" id="A0A059E2W6"/>
<keyword evidence="1" id="KW-0732">Signal</keyword>
<dbReference type="NCBIfam" id="TIGR04433">
    <property type="entry name" value="UrcA_uranyl"/>
    <property type="match status" value="1"/>
</dbReference>
<dbReference type="PATRIC" id="fig|1280948.3.peg.1776"/>
<dbReference type="RefSeq" id="WP_035551181.1">
    <property type="nucleotide sequence ID" value="NZ_AWFH01000012.1"/>
</dbReference>
<accession>A0A059E2W6</accession>
<sequence length="117" mass="12207">MPSSRLSLLTTAALLAGIAWAAPAMADPAQSVSAEIQYDNSALHTRLGAASVLDSVEDQAVSLCRYELPVSSAPRVDDHCVSRIVAEAVNKIDHPSLTAAYMSKSDLAPRMVADVGG</sequence>
<organism evidence="2 3">
    <name type="scientific">Hyphomonas atlantica</name>
    <dbReference type="NCBI Taxonomy" id="1280948"/>
    <lineage>
        <taxon>Bacteria</taxon>
        <taxon>Pseudomonadati</taxon>
        <taxon>Pseudomonadota</taxon>
        <taxon>Alphaproteobacteria</taxon>
        <taxon>Hyphomonadales</taxon>
        <taxon>Hyphomonadaceae</taxon>
        <taxon>Hyphomonas</taxon>
    </lineage>
</organism>
<gene>
    <name evidence="2" type="ORF">HY36_04710</name>
</gene>
<evidence type="ECO:0000313" key="2">
    <source>
        <dbReference type="EMBL" id="KCZ61862.1"/>
    </source>
</evidence>
<dbReference type="PROSITE" id="PS51318">
    <property type="entry name" value="TAT"/>
    <property type="match status" value="1"/>
</dbReference>
<dbReference type="STRING" id="1280948.HY36_04710"/>
<comment type="caution">
    <text evidence="2">The sequence shown here is derived from an EMBL/GenBank/DDBJ whole genome shotgun (WGS) entry which is preliminary data.</text>
</comment>
<dbReference type="EMBL" id="AWFH01000012">
    <property type="protein sequence ID" value="KCZ61862.1"/>
    <property type="molecule type" value="Genomic_DNA"/>
</dbReference>
<dbReference type="InterPro" id="IPR006311">
    <property type="entry name" value="TAT_signal"/>
</dbReference>
<name>A0A059E2W6_9PROT</name>
<protein>
    <recommendedName>
        <fullName evidence="4">UrcA family protein</fullName>
    </recommendedName>
</protein>
<dbReference type="InterPro" id="IPR030972">
    <property type="entry name" value="UrcA_uranyl"/>
</dbReference>
<feature type="signal peptide" evidence="1">
    <location>
        <begin position="1"/>
        <end position="21"/>
    </location>
</feature>
<keyword evidence="3" id="KW-1185">Reference proteome</keyword>